<evidence type="ECO:0008006" key="3">
    <source>
        <dbReference type="Google" id="ProtNLM"/>
    </source>
</evidence>
<dbReference type="Pfam" id="PF04074">
    <property type="entry name" value="DUF386"/>
    <property type="match status" value="1"/>
</dbReference>
<dbReference type="RefSeq" id="WP_094015863.1">
    <property type="nucleotide sequence ID" value="NZ_NMQW01000023.1"/>
</dbReference>
<name>A0A229UNY0_9BACL</name>
<dbReference type="Proteomes" id="UP000215509">
    <property type="component" value="Unassembled WGS sequence"/>
</dbReference>
<dbReference type="InterPro" id="IPR004375">
    <property type="entry name" value="NanQ/TabA/YiaL"/>
</dbReference>
<dbReference type="EMBL" id="NMQW01000023">
    <property type="protein sequence ID" value="OXM85100.1"/>
    <property type="molecule type" value="Genomic_DNA"/>
</dbReference>
<keyword evidence="2" id="KW-1185">Reference proteome</keyword>
<dbReference type="Gene3D" id="2.60.120.370">
    <property type="entry name" value="YhcH/YjgK/YiaL"/>
    <property type="match status" value="1"/>
</dbReference>
<gene>
    <name evidence="1" type="ORF">CF651_15940</name>
</gene>
<accession>A0A229UNY0</accession>
<dbReference type="GO" id="GO:0005829">
    <property type="term" value="C:cytosol"/>
    <property type="evidence" value="ECO:0007669"/>
    <property type="project" value="TreeGrafter"/>
</dbReference>
<sequence length="155" mass="17693">MIYADFNDWDRDRIGLSPKLEAVLTWIHETPLEQWVDGSYPLPLWSEDALLVIKTAALEPEHDVLFERHERHLDIHYCIAGEEEIGYARDDGKQEAVSVARPMEDHFFYKPVEGALRLLLKPGTFALFFPGELHQPCCATPSALQVRKVVVKLPG</sequence>
<dbReference type="PANTHER" id="PTHR34986:SF1">
    <property type="entry name" value="PROTEIN YIAL"/>
    <property type="match status" value="1"/>
</dbReference>
<dbReference type="AlphaFoldDB" id="A0A229UNY0"/>
<proteinExistence type="predicted"/>
<evidence type="ECO:0000313" key="1">
    <source>
        <dbReference type="EMBL" id="OXM85100.1"/>
    </source>
</evidence>
<dbReference type="InterPro" id="IPR037012">
    <property type="entry name" value="NanQ/TabA/YiaL_sf"/>
</dbReference>
<reference evidence="1 2" key="1">
    <citation type="submission" date="2017-07" db="EMBL/GenBank/DDBJ databases">
        <title>Genome sequencing and assembly of Paenibacillus rigui.</title>
        <authorList>
            <person name="Mayilraj S."/>
        </authorList>
    </citation>
    <scope>NUCLEOTIDE SEQUENCE [LARGE SCALE GENOMIC DNA]</scope>
    <source>
        <strain evidence="1 2">JCM 16352</strain>
    </source>
</reference>
<protein>
    <recommendedName>
        <fullName evidence="3">YhcH/YjgK/YiaL family protein</fullName>
    </recommendedName>
</protein>
<dbReference type="OrthoDB" id="9792756at2"/>
<organism evidence="1 2">
    <name type="scientific">Paenibacillus rigui</name>
    <dbReference type="NCBI Taxonomy" id="554312"/>
    <lineage>
        <taxon>Bacteria</taxon>
        <taxon>Bacillati</taxon>
        <taxon>Bacillota</taxon>
        <taxon>Bacilli</taxon>
        <taxon>Bacillales</taxon>
        <taxon>Paenibacillaceae</taxon>
        <taxon>Paenibacillus</taxon>
    </lineage>
</organism>
<dbReference type="PANTHER" id="PTHR34986">
    <property type="entry name" value="EVOLVED BETA-GALACTOSIDASE SUBUNIT BETA"/>
    <property type="match status" value="1"/>
</dbReference>
<dbReference type="NCBIfam" id="TIGR00022">
    <property type="entry name" value="YhcH/YjgK/YiaL family protein"/>
    <property type="match status" value="1"/>
</dbReference>
<dbReference type="SUPFAM" id="SSF51197">
    <property type="entry name" value="Clavaminate synthase-like"/>
    <property type="match status" value="1"/>
</dbReference>
<comment type="caution">
    <text evidence="1">The sequence shown here is derived from an EMBL/GenBank/DDBJ whole genome shotgun (WGS) entry which is preliminary data.</text>
</comment>
<evidence type="ECO:0000313" key="2">
    <source>
        <dbReference type="Proteomes" id="UP000215509"/>
    </source>
</evidence>